<dbReference type="InterPro" id="IPR001123">
    <property type="entry name" value="LeuE-type"/>
</dbReference>
<feature type="transmembrane region" description="Helical" evidence="6">
    <location>
        <begin position="67"/>
        <end position="86"/>
    </location>
</feature>
<dbReference type="PANTHER" id="PTHR30086:SF20">
    <property type="entry name" value="ARGININE EXPORTER PROTEIN ARGO-RELATED"/>
    <property type="match status" value="1"/>
</dbReference>
<reference evidence="8" key="1">
    <citation type="submission" date="2017-04" db="EMBL/GenBank/DDBJ databases">
        <authorList>
            <person name="Varghese N."/>
            <person name="Submissions S."/>
        </authorList>
    </citation>
    <scope>NUCLEOTIDE SEQUENCE [LARGE SCALE GENOMIC DNA]</scope>
    <source>
        <strain evidence="8">DSM 22618</strain>
    </source>
</reference>
<keyword evidence="5 6" id="KW-0472">Membrane</keyword>
<evidence type="ECO:0000313" key="8">
    <source>
        <dbReference type="Proteomes" id="UP000192920"/>
    </source>
</evidence>
<dbReference type="AlphaFoldDB" id="A0A1Y6B556"/>
<dbReference type="Proteomes" id="UP000192920">
    <property type="component" value="Unassembled WGS sequence"/>
</dbReference>
<keyword evidence="2" id="KW-1003">Cell membrane</keyword>
<evidence type="ECO:0000256" key="3">
    <source>
        <dbReference type="ARBA" id="ARBA00022692"/>
    </source>
</evidence>
<dbReference type="STRING" id="1123014.SAMN02745746_00101"/>
<dbReference type="EMBL" id="FXAG01000001">
    <property type="protein sequence ID" value="SME92714.1"/>
    <property type="molecule type" value="Genomic_DNA"/>
</dbReference>
<feature type="transmembrane region" description="Helical" evidence="6">
    <location>
        <begin position="27"/>
        <end position="51"/>
    </location>
</feature>
<name>A0A1Y6B556_9NEIS</name>
<dbReference type="GO" id="GO:0005886">
    <property type="term" value="C:plasma membrane"/>
    <property type="evidence" value="ECO:0007669"/>
    <property type="project" value="UniProtKB-SubCell"/>
</dbReference>
<evidence type="ECO:0000256" key="5">
    <source>
        <dbReference type="ARBA" id="ARBA00023136"/>
    </source>
</evidence>
<gene>
    <name evidence="7" type="ORF">SAMN02745746_00101</name>
</gene>
<organism evidence="7 8">
    <name type="scientific">Pseudogulbenkiania subflava DSM 22618</name>
    <dbReference type="NCBI Taxonomy" id="1123014"/>
    <lineage>
        <taxon>Bacteria</taxon>
        <taxon>Pseudomonadati</taxon>
        <taxon>Pseudomonadota</taxon>
        <taxon>Betaproteobacteria</taxon>
        <taxon>Neisseriales</taxon>
        <taxon>Chromobacteriaceae</taxon>
        <taxon>Pseudogulbenkiania</taxon>
    </lineage>
</organism>
<evidence type="ECO:0000256" key="4">
    <source>
        <dbReference type="ARBA" id="ARBA00022989"/>
    </source>
</evidence>
<comment type="subcellular location">
    <subcellularLocation>
        <location evidence="1">Cell membrane</location>
        <topology evidence="1">Multi-pass membrane protein</topology>
    </subcellularLocation>
</comment>
<sequence length="97" mass="10778">MQLTNPKAIFFFLSVFPQFIDLSNHYAAQFFALVLTYSSLVVIIHCLYAFFARRAKSWLTSERGGRAINTVGGATFVFFGAALATAKRLGRSISYLA</sequence>
<dbReference type="Pfam" id="PF01810">
    <property type="entry name" value="LysE"/>
    <property type="match status" value="1"/>
</dbReference>
<evidence type="ECO:0000256" key="2">
    <source>
        <dbReference type="ARBA" id="ARBA00022475"/>
    </source>
</evidence>
<proteinExistence type="predicted"/>
<dbReference type="PANTHER" id="PTHR30086">
    <property type="entry name" value="ARGININE EXPORTER PROTEIN ARGO"/>
    <property type="match status" value="1"/>
</dbReference>
<protein>
    <submittedName>
        <fullName evidence="7">LysE type translocator</fullName>
    </submittedName>
</protein>
<keyword evidence="3 6" id="KW-0812">Transmembrane</keyword>
<keyword evidence="8" id="KW-1185">Reference proteome</keyword>
<dbReference type="GO" id="GO:0015171">
    <property type="term" value="F:amino acid transmembrane transporter activity"/>
    <property type="evidence" value="ECO:0007669"/>
    <property type="project" value="TreeGrafter"/>
</dbReference>
<keyword evidence="4 6" id="KW-1133">Transmembrane helix</keyword>
<evidence type="ECO:0000313" key="7">
    <source>
        <dbReference type="EMBL" id="SME92714.1"/>
    </source>
</evidence>
<accession>A0A1Y6B556</accession>
<evidence type="ECO:0000256" key="1">
    <source>
        <dbReference type="ARBA" id="ARBA00004651"/>
    </source>
</evidence>
<evidence type="ECO:0000256" key="6">
    <source>
        <dbReference type="SAM" id="Phobius"/>
    </source>
</evidence>